<evidence type="ECO:0000256" key="1">
    <source>
        <dbReference type="ARBA" id="ARBA00022448"/>
    </source>
</evidence>
<protein>
    <recommendedName>
        <fullName evidence="5">Flagellar assembly protein FliH/Type III secretion system HrpE domain-containing protein</fullName>
    </recommendedName>
</protein>
<reference evidence="3" key="1">
    <citation type="journal article" date="2021" name="Proc. Natl. Acad. Sci. U.S.A.">
        <title>Global biogeography of chemosynthetic symbionts reveals both localized and globally distributed symbiont groups. .</title>
        <authorList>
            <person name="Osvatic J.T."/>
            <person name="Wilkins L.G.E."/>
            <person name="Leibrecht L."/>
            <person name="Leray M."/>
            <person name="Zauner S."/>
            <person name="Polzin J."/>
            <person name="Camacho Y."/>
            <person name="Gros O."/>
            <person name="van Gils J.A."/>
            <person name="Eisen J.A."/>
            <person name="Petersen J.M."/>
            <person name="Yuen B."/>
        </authorList>
    </citation>
    <scope>NUCLEOTIDE SEQUENCE</scope>
    <source>
        <strain evidence="3">MAGL173</strain>
    </source>
</reference>
<evidence type="ECO:0000256" key="2">
    <source>
        <dbReference type="ARBA" id="ARBA00022927"/>
    </source>
</evidence>
<dbReference type="PANTHER" id="PTHR34982:SF1">
    <property type="entry name" value="FLAGELLAR ASSEMBLY PROTEIN FLIH"/>
    <property type="match status" value="1"/>
</dbReference>
<name>A0A9E4K297_9GAMM</name>
<comment type="caution">
    <text evidence="3">The sequence shown here is derived from an EMBL/GenBank/DDBJ whole genome shotgun (WGS) entry which is preliminary data.</text>
</comment>
<keyword evidence="1" id="KW-0813">Transport</keyword>
<dbReference type="GO" id="GO:0005829">
    <property type="term" value="C:cytosol"/>
    <property type="evidence" value="ECO:0007669"/>
    <property type="project" value="TreeGrafter"/>
</dbReference>
<dbReference type="AlphaFoldDB" id="A0A9E4K297"/>
<sequence length="210" mass="23773">MSFIVIFNSAYITCCSDNLILSPNDIVKLSSSENVLDYIRSLKNNEENKLKQSIKEGYEAGYKEGFKKAEKDLNTQFKSYLEDLTESIISNRIETDQEIVALACNVIKKIAENIKPSEMIQSLAITAINNLQNKRELQIKVNPEYVEDLQHKIHSINQTGNDDYSGVDIRSDQSLGKFDIIIKSLTGETIASFDDQLKLIKENMIEELVG</sequence>
<evidence type="ECO:0000313" key="4">
    <source>
        <dbReference type="Proteomes" id="UP000886687"/>
    </source>
</evidence>
<dbReference type="EMBL" id="JAEPDI010000001">
    <property type="protein sequence ID" value="MCG7937455.1"/>
    <property type="molecule type" value="Genomic_DNA"/>
</dbReference>
<dbReference type="Proteomes" id="UP000886687">
    <property type="component" value="Unassembled WGS sequence"/>
</dbReference>
<evidence type="ECO:0008006" key="5">
    <source>
        <dbReference type="Google" id="ProtNLM"/>
    </source>
</evidence>
<gene>
    <name evidence="3" type="ORF">JAZ04_01165</name>
</gene>
<evidence type="ECO:0000313" key="3">
    <source>
        <dbReference type="EMBL" id="MCG7937455.1"/>
    </source>
</evidence>
<dbReference type="InterPro" id="IPR051472">
    <property type="entry name" value="T3SS_Stator/FliH"/>
</dbReference>
<dbReference type="GO" id="GO:0015031">
    <property type="term" value="P:protein transport"/>
    <property type="evidence" value="ECO:0007669"/>
    <property type="project" value="UniProtKB-KW"/>
</dbReference>
<accession>A0A9E4K297</accession>
<proteinExistence type="predicted"/>
<keyword evidence="2" id="KW-0653">Protein transport</keyword>
<organism evidence="3 4">
    <name type="scientific">Candidatus Thiodiazotropha lotti</name>
    <dbReference type="NCBI Taxonomy" id="2792787"/>
    <lineage>
        <taxon>Bacteria</taxon>
        <taxon>Pseudomonadati</taxon>
        <taxon>Pseudomonadota</taxon>
        <taxon>Gammaproteobacteria</taxon>
        <taxon>Chromatiales</taxon>
        <taxon>Sedimenticolaceae</taxon>
        <taxon>Candidatus Thiodiazotropha</taxon>
    </lineage>
</organism>
<dbReference type="PANTHER" id="PTHR34982">
    <property type="entry name" value="YOP PROTEINS TRANSLOCATION PROTEIN L"/>
    <property type="match status" value="1"/>
</dbReference>